<dbReference type="SUPFAM" id="SSF57302">
    <property type="entry name" value="Snake toxin-like"/>
    <property type="match status" value="1"/>
</dbReference>
<keyword evidence="2" id="KW-1185">Reference proteome</keyword>
<dbReference type="WBParaSite" id="SPAL_0001757300.1">
    <property type="protein sequence ID" value="SPAL_0001757300.1"/>
    <property type="gene ID" value="SPAL_0001757300"/>
</dbReference>
<dbReference type="Proteomes" id="UP000046392">
    <property type="component" value="Unplaced"/>
</dbReference>
<evidence type="ECO:0000313" key="3">
    <source>
        <dbReference type="WBParaSite" id="SPAL_0001757300.1"/>
    </source>
</evidence>
<proteinExistence type="predicted"/>
<evidence type="ECO:0000256" key="1">
    <source>
        <dbReference type="SAM" id="SignalP"/>
    </source>
</evidence>
<dbReference type="AlphaFoldDB" id="A0A0N5CIB9"/>
<dbReference type="InterPro" id="IPR045860">
    <property type="entry name" value="Snake_toxin-like_sf"/>
</dbReference>
<reference evidence="3" key="1">
    <citation type="submission" date="2017-02" db="UniProtKB">
        <authorList>
            <consortium name="WormBaseParasite"/>
        </authorList>
    </citation>
    <scope>IDENTIFICATION</scope>
</reference>
<feature type="chain" id="PRO_5005895918" evidence="1">
    <location>
        <begin position="22"/>
        <end position="130"/>
    </location>
</feature>
<evidence type="ECO:0000313" key="2">
    <source>
        <dbReference type="Proteomes" id="UP000046392"/>
    </source>
</evidence>
<dbReference type="Gene3D" id="2.10.60.10">
    <property type="entry name" value="CD59"/>
    <property type="match status" value="1"/>
</dbReference>
<accession>A0A0N5CIB9</accession>
<feature type="signal peptide" evidence="1">
    <location>
        <begin position="1"/>
        <end position="21"/>
    </location>
</feature>
<name>A0A0N5CIB9_STREA</name>
<sequence>MKTITTTAAILILLVLQPVISLKCYEGIQLPGMFYSLKKECKSEKHCIVFLTGKHDPKLKGVSMCATTNICTNDGYGVVEESEDSYYCCSTDLCNLIKNDITTLRNDDKLKLEGVLGKDGGVSTVNEGSR</sequence>
<protein>
    <submittedName>
        <fullName evidence="3">Activin_recp domain-containing protein</fullName>
    </submittedName>
</protein>
<organism evidence="2 3">
    <name type="scientific">Strongyloides papillosus</name>
    <name type="common">Intestinal threadworm</name>
    <dbReference type="NCBI Taxonomy" id="174720"/>
    <lineage>
        <taxon>Eukaryota</taxon>
        <taxon>Metazoa</taxon>
        <taxon>Ecdysozoa</taxon>
        <taxon>Nematoda</taxon>
        <taxon>Chromadorea</taxon>
        <taxon>Rhabditida</taxon>
        <taxon>Tylenchina</taxon>
        <taxon>Panagrolaimomorpha</taxon>
        <taxon>Strongyloidoidea</taxon>
        <taxon>Strongyloididae</taxon>
        <taxon>Strongyloides</taxon>
    </lineage>
</organism>
<keyword evidence="1" id="KW-0732">Signal</keyword>